<proteinExistence type="predicted"/>
<dbReference type="Pfam" id="PF11160">
    <property type="entry name" value="Hva1_TUDOR"/>
    <property type="match status" value="1"/>
</dbReference>
<accession>A0A3Q8XR74</accession>
<evidence type="ECO:0000313" key="2">
    <source>
        <dbReference type="EMBL" id="AZN73128.1"/>
    </source>
</evidence>
<feature type="domain" description="Hypervirulence associated protein TUDOR" evidence="1">
    <location>
        <begin position="12"/>
        <end position="73"/>
    </location>
</feature>
<evidence type="ECO:0000259" key="1">
    <source>
        <dbReference type="Pfam" id="PF11160"/>
    </source>
</evidence>
<keyword evidence="3" id="KW-1185">Reference proteome</keyword>
<organism evidence="2 3">
    <name type="scientific">Georhizobium profundi</name>
    <dbReference type="NCBI Taxonomy" id="2341112"/>
    <lineage>
        <taxon>Bacteria</taxon>
        <taxon>Pseudomonadati</taxon>
        <taxon>Pseudomonadota</taxon>
        <taxon>Alphaproteobacteria</taxon>
        <taxon>Hyphomicrobiales</taxon>
        <taxon>Rhizobiaceae</taxon>
        <taxon>Georhizobium</taxon>
    </lineage>
</organism>
<dbReference type="InterPro" id="IPR021331">
    <property type="entry name" value="Hva1_TUDOR"/>
</dbReference>
<protein>
    <submittedName>
        <fullName evidence="2">DUF2945 domain-containing protein</fullName>
    </submittedName>
</protein>
<dbReference type="KEGG" id="abaw:D5400_19165"/>
<dbReference type="AlphaFoldDB" id="A0A3Q8XR74"/>
<sequence>METSDVEKYRKGTKVEWKWGNGKGTGKVAESFTEKVTRTIKGEKITRDASKDDPAYLIEQEDGDRVLKGHSELKKAS</sequence>
<evidence type="ECO:0000313" key="3">
    <source>
        <dbReference type="Proteomes" id="UP000268192"/>
    </source>
</evidence>
<name>A0A3Q8XR74_9HYPH</name>
<dbReference type="EMBL" id="CP032509">
    <property type="protein sequence ID" value="AZN73128.1"/>
    <property type="molecule type" value="Genomic_DNA"/>
</dbReference>
<dbReference type="OrthoDB" id="283968at2"/>
<dbReference type="Proteomes" id="UP000268192">
    <property type="component" value="Chromosome"/>
</dbReference>
<reference evidence="2 3" key="1">
    <citation type="submission" date="2018-09" db="EMBL/GenBank/DDBJ databases">
        <title>Marinorhizobium profundi gen. nov., sp. nov., isolated from a deep-sea sediment sample from the New Britain Trench and proposal of Marinorhizobiaceae fam. nov. in the order Rhizobiales of the class Alphaproteobacteria.</title>
        <authorList>
            <person name="Cao J."/>
        </authorList>
    </citation>
    <scope>NUCLEOTIDE SEQUENCE [LARGE SCALE GENOMIC DNA]</scope>
    <source>
        <strain evidence="2 3">WS11</strain>
    </source>
</reference>
<gene>
    <name evidence="2" type="ORF">D5400_19165</name>
</gene>
<dbReference type="RefSeq" id="WP_126011722.1">
    <property type="nucleotide sequence ID" value="NZ_CP032509.1"/>
</dbReference>